<reference evidence="2 3" key="1">
    <citation type="submission" date="2020-08" db="EMBL/GenBank/DDBJ databases">
        <title>Genomic Encyclopedia of Type Strains, Phase III (KMG-III): the genomes of soil and plant-associated and newly described type strains.</title>
        <authorList>
            <person name="Whitman W."/>
        </authorList>
    </citation>
    <scope>NUCLEOTIDE SEQUENCE [LARGE SCALE GENOMIC DNA]</scope>
    <source>
        <strain evidence="2 3">CECT 3226</strain>
    </source>
</reference>
<feature type="region of interest" description="Disordered" evidence="1">
    <location>
        <begin position="1"/>
        <end position="50"/>
    </location>
</feature>
<sequence>MRIPPRHAHGSWTTSCARGPHPCAVPVTPDRVDEPVRRGRTTGTDPLPAVADAAAPTRYGLSRFPDDGERLPKEVTR</sequence>
<evidence type="ECO:0000256" key="1">
    <source>
        <dbReference type="SAM" id="MobiDB-lite"/>
    </source>
</evidence>
<evidence type="ECO:0000313" key="3">
    <source>
        <dbReference type="Proteomes" id="UP000568022"/>
    </source>
</evidence>
<dbReference type="EMBL" id="JACHJE010000003">
    <property type="protein sequence ID" value="MBB5124535.1"/>
    <property type="molecule type" value="Genomic_DNA"/>
</dbReference>
<comment type="caution">
    <text evidence="2">The sequence shown here is derived from an EMBL/GenBank/DDBJ whole genome shotgun (WGS) entry which is preliminary data.</text>
</comment>
<name>A0A7W8F7X8_9ACTN</name>
<gene>
    <name evidence="2" type="ORF">FHS32_001267</name>
</gene>
<organism evidence="2 3">
    <name type="scientific">Streptomyces griseoloalbus</name>
    <dbReference type="NCBI Taxonomy" id="67303"/>
    <lineage>
        <taxon>Bacteria</taxon>
        <taxon>Bacillati</taxon>
        <taxon>Actinomycetota</taxon>
        <taxon>Actinomycetes</taxon>
        <taxon>Kitasatosporales</taxon>
        <taxon>Streptomycetaceae</taxon>
        <taxon>Streptomyces</taxon>
    </lineage>
</organism>
<keyword evidence="3" id="KW-1185">Reference proteome</keyword>
<dbReference type="Proteomes" id="UP000568022">
    <property type="component" value="Unassembled WGS sequence"/>
</dbReference>
<accession>A0A7W8F7X8</accession>
<proteinExistence type="predicted"/>
<dbReference type="AlphaFoldDB" id="A0A7W8F7X8"/>
<evidence type="ECO:0000313" key="2">
    <source>
        <dbReference type="EMBL" id="MBB5124535.1"/>
    </source>
</evidence>
<protein>
    <submittedName>
        <fullName evidence="2">Uncharacterized protein</fullName>
    </submittedName>
</protein>